<evidence type="ECO:0000256" key="4">
    <source>
        <dbReference type="ARBA" id="ARBA00022989"/>
    </source>
</evidence>
<evidence type="ECO:0000256" key="1">
    <source>
        <dbReference type="ARBA" id="ARBA00004370"/>
    </source>
</evidence>
<evidence type="ECO:0000313" key="8">
    <source>
        <dbReference type="Proteomes" id="UP000663848"/>
    </source>
</evidence>
<feature type="non-terminal residue" evidence="7">
    <location>
        <position position="222"/>
    </location>
</feature>
<reference evidence="7" key="1">
    <citation type="submission" date="2021-02" db="EMBL/GenBank/DDBJ databases">
        <authorList>
            <person name="Nowell W R."/>
        </authorList>
    </citation>
    <scope>NUCLEOTIDE SEQUENCE</scope>
</reference>
<evidence type="ECO:0000313" key="7">
    <source>
        <dbReference type="EMBL" id="CAF4995112.1"/>
    </source>
</evidence>
<comment type="subcellular location">
    <subcellularLocation>
        <location evidence="1">Membrane</location>
    </subcellularLocation>
</comment>
<evidence type="ECO:0000256" key="3">
    <source>
        <dbReference type="ARBA" id="ARBA00022737"/>
    </source>
</evidence>
<dbReference type="PANTHER" id="PTHR46730:SF1">
    <property type="entry name" value="PLAT DOMAIN-CONTAINING PROTEIN"/>
    <property type="match status" value="1"/>
</dbReference>
<protein>
    <recommendedName>
        <fullName evidence="6">PKD/REJ-like domain-containing protein</fullName>
    </recommendedName>
</protein>
<dbReference type="AlphaFoldDB" id="A0A822A882"/>
<evidence type="ECO:0000256" key="2">
    <source>
        <dbReference type="ARBA" id="ARBA00022692"/>
    </source>
</evidence>
<feature type="domain" description="PKD/REJ-like" evidence="6">
    <location>
        <begin position="14"/>
        <end position="220"/>
    </location>
</feature>
<dbReference type="PANTHER" id="PTHR46730">
    <property type="entry name" value="POLYCYSTIN-1"/>
    <property type="match status" value="1"/>
</dbReference>
<dbReference type="InterPro" id="IPR002859">
    <property type="entry name" value="PKD/REJ-like"/>
</dbReference>
<keyword evidence="2" id="KW-0812">Transmembrane</keyword>
<keyword evidence="3" id="KW-0677">Repeat</keyword>
<name>A0A822A882_9BILA</name>
<keyword evidence="5" id="KW-0472">Membrane</keyword>
<organism evidence="7 8">
    <name type="scientific">Rotaria socialis</name>
    <dbReference type="NCBI Taxonomy" id="392032"/>
    <lineage>
        <taxon>Eukaryota</taxon>
        <taxon>Metazoa</taxon>
        <taxon>Spiralia</taxon>
        <taxon>Gnathifera</taxon>
        <taxon>Rotifera</taxon>
        <taxon>Eurotatoria</taxon>
        <taxon>Bdelloidea</taxon>
        <taxon>Philodinida</taxon>
        <taxon>Philodinidae</taxon>
        <taxon>Rotaria</taxon>
    </lineage>
</organism>
<evidence type="ECO:0000256" key="5">
    <source>
        <dbReference type="ARBA" id="ARBA00023136"/>
    </source>
</evidence>
<dbReference type="GO" id="GO:0005886">
    <property type="term" value="C:plasma membrane"/>
    <property type="evidence" value="ECO:0007669"/>
    <property type="project" value="TreeGrafter"/>
</dbReference>
<sequence length="222" mass="25391">NEIEWEYSSNVYWKSTLTIFAQALKPNKTYQFIVNMTTKSNPIQQGVGYLLVHVEDNESPLITIACIISKMCAVKFGEFRNLNPTTQLALYSTCGEDCSTIQQIKWLVYQGFINASLNTVEWILFDSNSTNHDNMFFGISTANLTVSKDIFEQNPAVQFWRFKVLYSFSSTTAFSVLSFKVNQKPRNGSCTIDPLNGTAETLFTVVCSHWFDEDDIKYYSLY</sequence>
<keyword evidence="4" id="KW-1133">Transmembrane helix</keyword>
<accession>A0A822A882</accession>
<gene>
    <name evidence="7" type="ORF">QYT958_LOCUS37528</name>
</gene>
<dbReference type="GO" id="GO:0006816">
    <property type="term" value="P:calcium ion transport"/>
    <property type="evidence" value="ECO:0007669"/>
    <property type="project" value="TreeGrafter"/>
</dbReference>
<dbReference type="GO" id="GO:0005261">
    <property type="term" value="F:monoatomic cation channel activity"/>
    <property type="evidence" value="ECO:0007669"/>
    <property type="project" value="TreeGrafter"/>
</dbReference>
<dbReference type="EMBL" id="CAJOBR010031437">
    <property type="protein sequence ID" value="CAF4995112.1"/>
    <property type="molecule type" value="Genomic_DNA"/>
</dbReference>
<feature type="non-terminal residue" evidence="7">
    <location>
        <position position="1"/>
    </location>
</feature>
<dbReference type="Proteomes" id="UP000663848">
    <property type="component" value="Unassembled WGS sequence"/>
</dbReference>
<comment type="caution">
    <text evidence="7">The sequence shown here is derived from an EMBL/GenBank/DDBJ whole genome shotgun (WGS) entry which is preliminary data.</text>
</comment>
<evidence type="ECO:0000259" key="6">
    <source>
        <dbReference type="Pfam" id="PF02010"/>
    </source>
</evidence>
<proteinExistence type="predicted"/>
<dbReference type="Pfam" id="PF02010">
    <property type="entry name" value="REJ"/>
    <property type="match status" value="1"/>
</dbReference>